<dbReference type="Gene3D" id="3.30.760.10">
    <property type="entry name" value="RNA Cap, Translation Initiation Factor Eif4e"/>
    <property type="match status" value="1"/>
</dbReference>
<dbReference type="VEuPathDB" id="TrichDB:TRFO_23771"/>
<dbReference type="GO" id="GO:0000340">
    <property type="term" value="F:RNA 7-methylguanosine cap binding"/>
    <property type="evidence" value="ECO:0007669"/>
    <property type="project" value="TreeGrafter"/>
</dbReference>
<evidence type="ECO:0000256" key="3">
    <source>
        <dbReference type="ARBA" id="ARBA00022845"/>
    </source>
</evidence>
<sequence length="157" mass="18012">MTANDEHPLPSSWEFWVIRTNYEYEIERIVSFSTIEEFWKNYLQLPDITKMKTGGFALFKKGIKPAWEDPVNQFGSKARILPQLNTEQFEYILRAMIGGTIDQKTAGTLNGLYVNATKKMTVELWFGSKVAGIDQQVLAQMIQMNSQDLVISPIRSK</sequence>
<evidence type="ECO:0000256" key="2">
    <source>
        <dbReference type="ARBA" id="ARBA00022540"/>
    </source>
</evidence>
<protein>
    <submittedName>
        <fullName evidence="7">Eukaryotic translation initiation factor 4E</fullName>
    </submittedName>
</protein>
<name>A0A1J4K8U2_9EUKA</name>
<organism evidence="7 8">
    <name type="scientific">Tritrichomonas foetus</name>
    <dbReference type="NCBI Taxonomy" id="1144522"/>
    <lineage>
        <taxon>Eukaryota</taxon>
        <taxon>Metamonada</taxon>
        <taxon>Parabasalia</taxon>
        <taxon>Tritrichomonadida</taxon>
        <taxon>Tritrichomonadidae</taxon>
        <taxon>Tritrichomonas</taxon>
    </lineage>
</organism>
<dbReference type="AlphaFoldDB" id="A0A1J4K8U2"/>
<evidence type="ECO:0000313" key="7">
    <source>
        <dbReference type="EMBL" id="OHT07831.1"/>
    </source>
</evidence>
<evidence type="ECO:0000256" key="1">
    <source>
        <dbReference type="ARBA" id="ARBA00009860"/>
    </source>
</evidence>
<evidence type="ECO:0000256" key="4">
    <source>
        <dbReference type="ARBA" id="ARBA00022884"/>
    </source>
</evidence>
<dbReference type="SUPFAM" id="SSF55418">
    <property type="entry name" value="eIF4e-like"/>
    <property type="match status" value="1"/>
</dbReference>
<gene>
    <name evidence="7" type="primary">TIF45</name>
    <name evidence="7" type="ORF">TRFO_23771</name>
</gene>
<dbReference type="GO" id="GO:0006417">
    <property type="term" value="P:regulation of translation"/>
    <property type="evidence" value="ECO:0007669"/>
    <property type="project" value="UniProtKB-KW"/>
</dbReference>
<dbReference type="Pfam" id="PF01652">
    <property type="entry name" value="IF4E"/>
    <property type="match status" value="1"/>
</dbReference>
<dbReference type="PANTHER" id="PTHR11960:SF8">
    <property type="entry name" value="EUKARYOTIC TRANSLATION INITIATION FACTOR 4E1-RELATED"/>
    <property type="match status" value="1"/>
</dbReference>
<dbReference type="RefSeq" id="XP_068360967.1">
    <property type="nucleotide sequence ID" value="XM_068503354.1"/>
</dbReference>
<dbReference type="PANTHER" id="PTHR11960">
    <property type="entry name" value="EUKARYOTIC TRANSLATION INITIATION FACTOR 4E RELATED"/>
    <property type="match status" value="1"/>
</dbReference>
<dbReference type="InterPro" id="IPR023398">
    <property type="entry name" value="TIF_eIF4e-like"/>
</dbReference>
<reference evidence="7" key="1">
    <citation type="submission" date="2016-10" db="EMBL/GenBank/DDBJ databases">
        <authorList>
            <person name="Benchimol M."/>
            <person name="Almeida L.G."/>
            <person name="Vasconcelos A.T."/>
            <person name="Perreira-Neves A."/>
            <person name="Rosa I.A."/>
            <person name="Tasca T."/>
            <person name="Bogo M.R."/>
            <person name="de Souza W."/>
        </authorList>
    </citation>
    <scope>NUCLEOTIDE SEQUENCE [LARGE SCALE GENOMIC DNA]</scope>
    <source>
        <strain evidence="7">K</strain>
    </source>
</reference>
<keyword evidence="2 6" id="KW-0396">Initiation factor</keyword>
<keyword evidence="5 6" id="KW-0648">Protein biosynthesis</keyword>
<dbReference type="EMBL" id="MLAK01000684">
    <property type="protein sequence ID" value="OHT07831.1"/>
    <property type="molecule type" value="Genomic_DNA"/>
</dbReference>
<evidence type="ECO:0000313" key="8">
    <source>
        <dbReference type="Proteomes" id="UP000179807"/>
    </source>
</evidence>
<dbReference type="OrthoDB" id="590761at2759"/>
<dbReference type="Proteomes" id="UP000179807">
    <property type="component" value="Unassembled WGS sequence"/>
</dbReference>
<keyword evidence="4 6" id="KW-0694">RNA-binding</keyword>
<evidence type="ECO:0000256" key="6">
    <source>
        <dbReference type="RuleBase" id="RU004374"/>
    </source>
</evidence>
<dbReference type="GO" id="GO:0003743">
    <property type="term" value="F:translation initiation factor activity"/>
    <property type="evidence" value="ECO:0007669"/>
    <property type="project" value="UniProtKB-KW"/>
</dbReference>
<dbReference type="InterPro" id="IPR001040">
    <property type="entry name" value="TIF_eIF_4E"/>
</dbReference>
<evidence type="ECO:0000256" key="5">
    <source>
        <dbReference type="ARBA" id="ARBA00022917"/>
    </source>
</evidence>
<keyword evidence="8" id="KW-1185">Reference proteome</keyword>
<comment type="similarity">
    <text evidence="1 6">Belongs to the eukaryotic initiation factor 4E family.</text>
</comment>
<proteinExistence type="inferred from homology"/>
<comment type="caution">
    <text evidence="7">The sequence shown here is derived from an EMBL/GenBank/DDBJ whole genome shotgun (WGS) entry which is preliminary data.</text>
</comment>
<dbReference type="GeneID" id="94838058"/>
<accession>A0A1J4K8U2</accession>
<dbReference type="GO" id="GO:0016281">
    <property type="term" value="C:eukaryotic translation initiation factor 4F complex"/>
    <property type="evidence" value="ECO:0007669"/>
    <property type="project" value="TreeGrafter"/>
</dbReference>
<keyword evidence="3" id="KW-0810">Translation regulation</keyword>